<protein>
    <submittedName>
        <fullName evidence="3">Uncharacterized protein</fullName>
    </submittedName>
</protein>
<evidence type="ECO:0000313" key="2">
    <source>
        <dbReference type="Proteomes" id="UP000887565"/>
    </source>
</evidence>
<dbReference type="PROSITE" id="PS51257">
    <property type="entry name" value="PROKAR_LIPOPROTEIN"/>
    <property type="match status" value="1"/>
</dbReference>
<dbReference type="Proteomes" id="UP000887565">
    <property type="component" value="Unplaced"/>
</dbReference>
<dbReference type="WBParaSite" id="nRc.2.0.1.t11707-RA">
    <property type="protein sequence ID" value="nRc.2.0.1.t11707-RA"/>
    <property type="gene ID" value="nRc.2.0.1.g11707"/>
</dbReference>
<accession>A0A915ICT3</accession>
<keyword evidence="2" id="KW-1185">Reference proteome</keyword>
<name>A0A915ICT3_ROMCU</name>
<reference evidence="3" key="1">
    <citation type="submission" date="2022-11" db="UniProtKB">
        <authorList>
            <consortium name="WormBaseParasite"/>
        </authorList>
    </citation>
    <scope>IDENTIFICATION</scope>
</reference>
<feature type="chain" id="PRO_5037248764" evidence="1">
    <location>
        <begin position="23"/>
        <end position="65"/>
    </location>
</feature>
<evidence type="ECO:0000256" key="1">
    <source>
        <dbReference type="SAM" id="SignalP"/>
    </source>
</evidence>
<sequence>MKVQHFFIILLITIYQSGLIIGGGCGTPQKLKKCNECPTSCNKGTCTCKSPMGQRLGYSKNHRNG</sequence>
<dbReference type="AlphaFoldDB" id="A0A915ICT3"/>
<evidence type="ECO:0000313" key="3">
    <source>
        <dbReference type="WBParaSite" id="nRc.2.0.1.t11707-RA"/>
    </source>
</evidence>
<keyword evidence="1" id="KW-0732">Signal</keyword>
<proteinExistence type="predicted"/>
<organism evidence="2 3">
    <name type="scientific">Romanomermis culicivorax</name>
    <name type="common">Nematode worm</name>
    <dbReference type="NCBI Taxonomy" id="13658"/>
    <lineage>
        <taxon>Eukaryota</taxon>
        <taxon>Metazoa</taxon>
        <taxon>Ecdysozoa</taxon>
        <taxon>Nematoda</taxon>
        <taxon>Enoplea</taxon>
        <taxon>Dorylaimia</taxon>
        <taxon>Mermithida</taxon>
        <taxon>Mermithoidea</taxon>
        <taxon>Mermithidae</taxon>
        <taxon>Romanomermis</taxon>
    </lineage>
</organism>
<feature type="signal peptide" evidence="1">
    <location>
        <begin position="1"/>
        <end position="22"/>
    </location>
</feature>